<feature type="binding site" evidence="4">
    <location>
        <begin position="86"/>
        <end position="89"/>
    </location>
    <ligand>
        <name>5-phospho-alpha-D-ribose 1-diphosphate</name>
        <dbReference type="ChEBI" id="CHEBI:58017"/>
    </ligand>
</feature>
<comment type="cofactor">
    <cofactor evidence="4">
        <name>Mg(2+)</name>
        <dbReference type="ChEBI" id="CHEBI:18420"/>
    </cofactor>
    <text evidence="4">Binds 2 magnesium ions per monomer.</text>
</comment>
<dbReference type="Proteomes" id="UP001451606">
    <property type="component" value="Chromosome"/>
</dbReference>
<dbReference type="Gene3D" id="1.20.970.10">
    <property type="entry name" value="Transferase, Pyrimidine Nucleoside Phosphorylase, Chain C"/>
    <property type="match status" value="1"/>
</dbReference>
<evidence type="ECO:0000256" key="2">
    <source>
        <dbReference type="ARBA" id="ARBA00022676"/>
    </source>
</evidence>
<keyword evidence="4" id="KW-0057">Aromatic amino acid biosynthesis</keyword>
<dbReference type="GO" id="GO:0004048">
    <property type="term" value="F:anthranilate phosphoribosyltransferase activity"/>
    <property type="evidence" value="ECO:0007669"/>
    <property type="project" value="UniProtKB-UniRule"/>
</dbReference>
<keyword evidence="4" id="KW-0460">Magnesium</keyword>
<evidence type="ECO:0000313" key="6">
    <source>
        <dbReference type="EMBL" id="WYX99776.1"/>
    </source>
</evidence>
<comment type="caution">
    <text evidence="4">Lacks conserved residue(s) required for the propagation of feature annotation.</text>
</comment>
<reference evidence="6 7" key="1">
    <citation type="submission" date="2023-09" db="EMBL/GenBank/DDBJ databases">
        <authorList>
            <person name="Golyshina O.V."/>
            <person name="Lunev E.A."/>
            <person name="Bargiela R."/>
            <person name="Gaines M.C."/>
            <person name="Daum B."/>
            <person name="Bale N.J."/>
            <person name="Koenen M."/>
            <person name="Sinninghe Damst J.S."/>
            <person name="Yakimov M."/>
            <person name="Golyshin P.N."/>
        </authorList>
    </citation>
    <scope>NUCLEOTIDE SEQUENCE [LARGE SCALE GENOMIC DNA]</scope>
    <source>
        <strain evidence="6 7">M1</strain>
    </source>
</reference>
<comment type="similarity">
    <text evidence="4">Belongs to the anthranilate phosphoribosyltransferase family.</text>
</comment>
<evidence type="ECO:0000259" key="5">
    <source>
        <dbReference type="Pfam" id="PF00591"/>
    </source>
</evidence>
<dbReference type="EC" id="2.4.2.18" evidence="4"/>
<dbReference type="EMBL" id="CP133772">
    <property type="protein sequence ID" value="WYX99776.1"/>
    <property type="molecule type" value="Genomic_DNA"/>
</dbReference>
<keyword evidence="3 4" id="KW-0808">Transferase</keyword>
<proteinExistence type="inferred from homology"/>
<dbReference type="PANTHER" id="PTHR43285">
    <property type="entry name" value="ANTHRANILATE PHOSPHORIBOSYLTRANSFERASE"/>
    <property type="match status" value="1"/>
</dbReference>
<dbReference type="Pfam" id="PF00591">
    <property type="entry name" value="Glycos_transf_3"/>
    <property type="match status" value="1"/>
</dbReference>
<dbReference type="InterPro" id="IPR005940">
    <property type="entry name" value="Anthranilate_Pribosyl_Tfrase"/>
</dbReference>
<evidence type="ECO:0000313" key="7">
    <source>
        <dbReference type="Proteomes" id="UP001451606"/>
    </source>
</evidence>
<dbReference type="InterPro" id="IPR036320">
    <property type="entry name" value="Glycosyl_Trfase_fam3_N_dom_sf"/>
</dbReference>
<feature type="domain" description="Glycosyl transferase family 3" evidence="5">
    <location>
        <begin position="72"/>
        <end position="317"/>
    </location>
</feature>
<dbReference type="RefSeq" id="WP_393971738.1">
    <property type="nucleotide sequence ID" value="NZ_CP133772.1"/>
</dbReference>
<keyword evidence="4" id="KW-0822">Tryptophan biosynthesis</keyword>
<feature type="binding site" evidence="4">
    <location>
        <position position="88"/>
    </location>
    <ligand>
        <name>Mg(2+)</name>
        <dbReference type="ChEBI" id="CHEBI:18420"/>
        <label>1</label>
    </ligand>
</feature>
<dbReference type="HAMAP" id="MF_00211">
    <property type="entry name" value="TrpD"/>
    <property type="match status" value="1"/>
</dbReference>
<feature type="binding site" evidence="4">
    <location>
        <position position="76"/>
    </location>
    <ligand>
        <name>5-phospho-alpha-D-ribose 1-diphosphate</name>
        <dbReference type="ChEBI" id="CHEBI:58017"/>
    </ligand>
</feature>
<dbReference type="PANTHER" id="PTHR43285:SF2">
    <property type="entry name" value="ANTHRANILATE PHOSPHORIBOSYLTRANSFERASE"/>
    <property type="match status" value="1"/>
</dbReference>
<evidence type="ECO:0000256" key="1">
    <source>
        <dbReference type="ARBA" id="ARBA00022605"/>
    </source>
</evidence>
<protein>
    <recommendedName>
        <fullName evidence="4">Anthranilate phosphoribosyltransferase</fullName>
        <ecNumber evidence="4">2.4.2.18</ecNumber>
    </recommendedName>
</protein>
<name>A0AAX4NG18_9ARCH</name>
<comment type="function">
    <text evidence="4">Catalyzes the transfer of the phosphoribosyl group of 5-phosphorylribose-1-pyrophosphate (PRPP) to anthranilate to yield N-(5'-phosphoribosyl)-anthranilate (PRA).</text>
</comment>
<feature type="binding site" evidence="4">
    <location>
        <position position="107"/>
    </location>
    <ligand>
        <name>anthranilate</name>
        <dbReference type="ChEBI" id="CHEBI:16567"/>
        <label>1</label>
    </ligand>
</feature>
<comment type="pathway">
    <text evidence="4">Amino-acid biosynthesis; L-tryptophan biosynthesis; L-tryptophan from chorismate: step 2/5.</text>
</comment>
<keyword evidence="4" id="KW-0479">Metal-binding</keyword>
<keyword evidence="2 4" id="KW-0328">Glycosyltransferase</keyword>
<dbReference type="InterPro" id="IPR000312">
    <property type="entry name" value="Glycosyl_Trfase_fam3"/>
</dbReference>
<dbReference type="AlphaFoldDB" id="A0AAX4NG18"/>
<evidence type="ECO:0000256" key="3">
    <source>
        <dbReference type="ARBA" id="ARBA00022679"/>
    </source>
</evidence>
<keyword evidence="7" id="KW-1185">Reference proteome</keyword>
<feature type="binding site" evidence="4">
    <location>
        <position position="84"/>
    </location>
    <ligand>
        <name>5-phospho-alpha-D-ribose 1-diphosphate</name>
        <dbReference type="ChEBI" id="CHEBI:58017"/>
    </ligand>
</feature>
<accession>A0AAX4NG18</accession>
<dbReference type="GO" id="GO:0000287">
    <property type="term" value="F:magnesium ion binding"/>
    <property type="evidence" value="ECO:0007669"/>
    <property type="project" value="UniProtKB-UniRule"/>
</dbReference>
<dbReference type="GeneID" id="95967043"/>
<feature type="binding site" evidence="4">
    <location>
        <position position="116"/>
    </location>
    <ligand>
        <name>5-phospho-alpha-D-ribose 1-diphosphate</name>
        <dbReference type="ChEBI" id="CHEBI:58017"/>
    </ligand>
</feature>
<comment type="subunit">
    <text evidence="4">Homodimer.</text>
</comment>
<dbReference type="InterPro" id="IPR035902">
    <property type="entry name" value="Nuc_phospho_transferase"/>
</dbReference>
<feature type="binding site" evidence="4">
    <location>
        <position position="221"/>
    </location>
    <ligand>
        <name>Mg(2+)</name>
        <dbReference type="ChEBI" id="CHEBI:18420"/>
        <label>2</label>
    </ligand>
</feature>
<feature type="binding site" evidence="4">
    <location>
        <begin position="79"/>
        <end position="80"/>
    </location>
    <ligand>
        <name>5-phospho-alpha-D-ribose 1-diphosphate</name>
        <dbReference type="ChEBI" id="CHEBI:58017"/>
    </ligand>
</feature>
<feature type="binding site" evidence="4">
    <location>
        <position position="220"/>
    </location>
    <ligand>
        <name>Mg(2+)</name>
        <dbReference type="ChEBI" id="CHEBI:18420"/>
        <label>2</label>
    </ligand>
</feature>
<comment type="catalytic activity">
    <reaction evidence="4">
        <text>N-(5-phospho-beta-D-ribosyl)anthranilate + diphosphate = 5-phospho-alpha-D-ribose 1-diphosphate + anthranilate</text>
        <dbReference type="Rhea" id="RHEA:11768"/>
        <dbReference type="ChEBI" id="CHEBI:16567"/>
        <dbReference type="ChEBI" id="CHEBI:18277"/>
        <dbReference type="ChEBI" id="CHEBI:33019"/>
        <dbReference type="ChEBI" id="CHEBI:58017"/>
        <dbReference type="EC" id="2.4.2.18"/>
    </reaction>
</comment>
<sequence>MPETEEKIFSRNLSYFESFSIMKRLASPDASDQERIAFLKMLHDKGITSTEMAGFSAAIRSFARISPVDGVSDIVGTGGDLLNTINVSTAAAITASAMGIKIAKHGNRAVTGKVGSADFLSRIGYRFDFDYDGLLERINEHGFAFLLAPQFNGTFRIFSEARKQLPYKTVFNYMGPVTNPADPQTIIIGSSDPSMLPVYAGLIYETGKTGAVITAQNGMDEISPSCRSRLLFVNNKISEIDIEPEKITGSCIEKNDIASSDPDENFKMTLAGIRGEDEKISKFIALNTAPLIISRKISEEFAEAYEISLEAILSGKAGKQLEKIGGRFNA</sequence>
<feature type="binding site" evidence="4">
    <location>
        <position position="162"/>
    </location>
    <ligand>
        <name>anthranilate</name>
        <dbReference type="ChEBI" id="CHEBI:16567"/>
        <label>2</label>
    </ligand>
</feature>
<feature type="binding site" evidence="4">
    <location>
        <position position="221"/>
    </location>
    <ligand>
        <name>Mg(2+)</name>
        <dbReference type="ChEBI" id="CHEBI:18420"/>
        <label>1</label>
    </ligand>
</feature>
<evidence type="ECO:0000256" key="4">
    <source>
        <dbReference type="HAMAP-Rule" id="MF_00211"/>
    </source>
</evidence>
<dbReference type="Gene3D" id="3.40.1030.10">
    <property type="entry name" value="Nucleoside phosphorylase/phosphoribosyltransferase catalytic domain"/>
    <property type="match status" value="1"/>
</dbReference>
<dbReference type="GO" id="GO:0000162">
    <property type="term" value="P:L-tryptophan biosynthetic process"/>
    <property type="evidence" value="ECO:0007669"/>
    <property type="project" value="UniProtKB-UniRule"/>
</dbReference>
<dbReference type="KEGG" id="omr:OXIME_000319"/>
<organism evidence="6 7">
    <name type="scientific">Oxyplasma meridianum</name>
    <dbReference type="NCBI Taxonomy" id="3073602"/>
    <lineage>
        <taxon>Archaea</taxon>
        <taxon>Methanobacteriati</taxon>
        <taxon>Thermoplasmatota</taxon>
        <taxon>Thermoplasmata</taxon>
        <taxon>Thermoplasmatales</taxon>
        <taxon>Thermoplasmataceae</taxon>
        <taxon>Oxyplasma</taxon>
    </lineage>
</organism>
<dbReference type="GO" id="GO:0005829">
    <property type="term" value="C:cytosol"/>
    <property type="evidence" value="ECO:0007669"/>
    <property type="project" value="TreeGrafter"/>
</dbReference>
<feature type="binding site" evidence="4">
    <location>
        <begin position="104"/>
        <end position="112"/>
    </location>
    <ligand>
        <name>5-phospho-alpha-D-ribose 1-diphosphate</name>
        <dbReference type="ChEBI" id="CHEBI:58017"/>
    </ligand>
</feature>
<feature type="binding site" evidence="4">
    <location>
        <position position="76"/>
    </location>
    <ligand>
        <name>anthranilate</name>
        <dbReference type="ChEBI" id="CHEBI:16567"/>
        <label>1</label>
    </ligand>
</feature>
<dbReference type="NCBIfam" id="TIGR01245">
    <property type="entry name" value="trpD"/>
    <property type="match status" value="1"/>
</dbReference>
<dbReference type="SUPFAM" id="SSF47648">
    <property type="entry name" value="Nucleoside phosphorylase/phosphoribosyltransferase N-terminal domain"/>
    <property type="match status" value="1"/>
</dbReference>
<keyword evidence="1 4" id="KW-0028">Amino-acid biosynthesis</keyword>
<gene>
    <name evidence="4 6" type="primary">trpD</name>
    <name evidence="6" type="ORF">OXIME_000319</name>
</gene>
<dbReference type="SUPFAM" id="SSF52418">
    <property type="entry name" value="Nucleoside phosphorylase/phosphoribosyltransferase catalytic domain"/>
    <property type="match status" value="1"/>
</dbReference>